<evidence type="ECO:0000256" key="1">
    <source>
        <dbReference type="ARBA" id="ARBA00022553"/>
    </source>
</evidence>
<feature type="domain" description="HTH luxR-type" evidence="4">
    <location>
        <begin position="140"/>
        <end position="205"/>
    </location>
</feature>
<gene>
    <name evidence="6" type="ORF">D0X99_17075</name>
</gene>
<dbReference type="GO" id="GO:0003677">
    <property type="term" value="F:DNA binding"/>
    <property type="evidence" value="ECO:0007669"/>
    <property type="project" value="UniProtKB-KW"/>
</dbReference>
<dbReference type="PROSITE" id="PS00622">
    <property type="entry name" value="HTH_LUXR_1"/>
    <property type="match status" value="1"/>
</dbReference>
<dbReference type="PANTHER" id="PTHR45566">
    <property type="entry name" value="HTH-TYPE TRANSCRIPTIONAL REGULATOR YHJB-RELATED"/>
    <property type="match status" value="1"/>
</dbReference>
<feature type="domain" description="Response regulatory" evidence="5">
    <location>
        <begin position="5"/>
        <end position="121"/>
    </location>
</feature>
<dbReference type="SMART" id="SM00448">
    <property type="entry name" value="REC"/>
    <property type="match status" value="1"/>
</dbReference>
<dbReference type="InterPro" id="IPR016032">
    <property type="entry name" value="Sig_transdc_resp-reg_C-effctor"/>
</dbReference>
<dbReference type="Gene3D" id="1.10.10.10">
    <property type="entry name" value="Winged helix-like DNA-binding domain superfamily/Winged helix DNA-binding domain"/>
    <property type="match status" value="1"/>
</dbReference>
<dbReference type="Pfam" id="PF00196">
    <property type="entry name" value="GerE"/>
    <property type="match status" value="1"/>
</dbReference>
<reference evidence="6 7" key="1">
    <citation type="submission" date="2018-09" db="EMBL/GenBank/DDBJ databases">
        <authorList>
            <person name="Wang X."/>
            <person name="Du Z."/>
        </authorList>
    </citation>
    <scope>NUCLEOTIDE SEQUENCE [LARGE SCALE GENOMIC DNA]</scope>
    <source>
        <strain evidence="6 7">N3</strain>
    </source>
</reference>
<proteinExistence type="predicted"/>
<comment type="caution">
    <text evidence="6">The sequence shown here is derived from an EMBL/GenBank/DDBJ whole genome shotgun (WGS) entry which is preliminary data.</text>
</comment>
<sequence length="207" mass="23270">MSKITLFHIDDHLLFSQGVSSLLKGAPHFEWLGEANDPESGKTQVIQIQPDIVLLDYFLPGKNGIELGKEISGFSPRSKLVLLTMEKNHTIIQQAKEAGFYGFIPKSAERDVLLNTLLNVAAGEKIFPQTKVQDIEENPGLSKFKQLSKREKEIALMVVQGFTSVEIAEKLFLSLLTVNTHRRNLIQKLGFKNVAQLSAFLNQIYKY</sequence>
<dbReference type="RefSeq" id="WP_119479077.1">
    <property type="nucleotide sequence ID" value="NZ_QXML01000010.1"/>
</dbReference>
<dbReference type="CDD" id="cd17535">
    <property type="entry name" value="REC_NarL-like"/>
    <property type="match status" value="1"/>
</dbReference>
<dbReference type="InterPro" id="IPR058245">
    <property type="entry name" value="NreC/VraR/RcsB-like_REC"/>
</dbReference>
<dbReference type="AlphaFoldDB" id="A0A418PNE0"/>
<dbReference type="PRINTS" id="PR00038">
    <property type="entry name" value="HTHLUXR"/>
</dbReference>
<dbReference type="InterPro" id="IPR011006">
    <property type="entry name" value="CheY-like_superfamily"/>
</dbReference>
<dbReference type="InterPro" id="IPR036388">
    <property type="entry name" value="WH-like_DNA-bd_sf"/>
</dbReference>
<dbReference type="Gene3D" id="3.40.50.2300">
    <property type="match status" value="1"/>
</dbReference>
<dbReference type="GO" id="GO:0006355">
    <property type="term" value="P:regulation of DNA-templated transcription"/>
    <property type="evidence" value="ECO:0007669"/>
    <property type="project" value="InterPro"/>
</dbReference>
<dbReference type="InterPro" id="IPR051015">
    <property type="entry name" value="EvgA-like"/>
</dbReference>
<evidence type="ECO:0000256" key="3">
    <source>
        <dbReference type="PROSITE-ProRule" id="PRU00169"/>
    </source>
</evidence>
<dbReference type="EMBL" id="QXML01000010">
    <property type="protein sequence ID" value="RIW13124.1"/>
    <property type="molecule type" value="Genomic_DNA"/>
</dbReference>
<dbReference type="SUPFAM" id="SSF52172">
    <property type="entry name" value="CheY-like"/>
    <property type="match status" value="1"/>
</dbReference>
<dbReference type="SUPFAM" id="SSF46894">
    <property type="entry name" value="C-terminal effector domain of the bipartite response regulators"/>
    <property type="match status" value="1"/>
</dbReference>
<protein>
    <submittedName>
        <fullName evidence="6">DNA-binding response regulator</fullName>
    </submittedName>
</protein>
<name>A0A418PNE0_9BACT</name>
<dbReference type="Pfam" id="PF00072">
    <property type="entry name" value="Response_reg"/>
    <property type="match status" value="1"/>
</dbReference>
<keyword evidence="2 6" id="KW-0238">DNA-binding</keyword>
<dbReference type="GO" id="GO:0000160">
    <property type="term" value="P:phosphorelay signal transduction system"/>
    <property type="evidence" value="ECO:0007669"/>
    <property type="project" value="InterPro"/>
</dbReference>
<dbReference type="PANTHER" id="PTHR45566:SF2">
    <property type="entry name" value="NARL SUBFAMILY"/>
    <property type="match status" value="1"/>
</dbReference>
<organism evidence="6 7">
    <name type="scientific">Algoriphagus lacus</name>
    <dbReference type="NCBI Taxonomy" id="2056311"/>
    <lineage>
        <taxon>Bacteria</taxon>
        <taxon>Pseudomonadati</taxon>
        <taxon>Bacteroidota</taxon>
        <taxon>Cytophagia</taxon>
        <taxon>Cytophagales</taxon>
        <taxon>Cyclobacteriaceae</taxon>
        <taxon>Algoriphagus</taxon>
    </lineage>
</organism>
<dbReference type="CDD" id="cd06170">
    <property type="entry name" value="LuxR_C_like"/>
    <property type="match status" value="1"/>
</dbReference>
<keyword evidence="7" id="KW-1185">Reference proteome</keyword>
<dbReference type="Proteomes" id="UP000283522">
    <property type="component" value="Unassembled WGS sequence"/>
</dbReference>
<accession>A0A418PNE0</accession>
<evidence type="ECO:0000259" key="5">
    <source>
        <dbReference type="PROSITE" id="PS50110"/>
    </source>
</evidence>
<keyword evidence="1 3" id="KW-0597">Phosphoprotein</keyword>
<dbReference type="PROSITE" id="PS50110">
    <property type="entry name" value="RESPONSE_REGULATORY"/>
    <property type="match status" value="1"/>
</dbReference>
<evidence type="ECO:0000259" key="4">
    <source>
        <dbReference type="PROSITE" id="PS50043"/>
    </source>
</evidence>
<evidence type="ECO:0000256" key="2">
    <source>
        <dbReference type="ARBA" id="ARBA00023125"/>
    </source>
</evidence>
<feature type="modified residue" description="4-aspartylphosphate" evidence="3">
    <location>
        <position position="56"/>
    </location>
</feature>
<evidence type="ECO:0000313" key="6">
    <source>
        <dbReference type="EMBL" id="RIW13124.1"/>
    </source>
</evidence>
<dbReference type="PROSITE" id="PS50043">
    <property type="entry name" value="HTH_LUXR_2"/>
    <property type="match status" value="1"/>
</dbReference>
<evidence type="ECO:0000313" key="7">
    <source>
        <dbReference type="Proteomes" id="UP000283522"/>
    </source>
</evidence>
<dbReference type="InterPro" id="IPR001789">
    <property type="entry name" value="Sig_transdc_resp-reg_receiver"/>
</dbReference>
<dbReference type="SMART" id="SM00421">
    <property type="entry name" value="HTH_LUXR"/>
    <property type="match status" value="1"/>
</dbReference>
<dbReference type="InterPro" id="IPR000792">
    <property type="entry name" value="Tscrpt_reg_LuxR_C"/>
</dbReference>
<dbReference type="OrthoDB" id="9797341at2"/>